<organism evidence="9 10">
    <name type="scientific">Oedothorax gibbosus</name>
    <dbReference type="NCBI Taxonomy" id="931172"/>
    <lineage>
        <taxon>Eukaryota</taxon>
        <taxon>Metazoa</taxon>
        <taxon>Ecdysozoa</taxon>
        <taxon>Arthropoda</taxon>
        <taxon>Chelicerata</taxon>
        <taxon>Arachnida</taxon>
        <taxon>Araneae</taxon>
        <taxon>Araneomorphae</taxon>
        <taxon>Entelegynae</taxon>
        <taxon>Araneoidea</taxon>
        <taxon>Linyphiidae</taxon>
        <taxon>Erigoninae</taxon>
        <taxon>Oedothorax</taxon>
    </lineage>
</organism>
<dbReference type="GO" id="GO:0005886">
    <property type="term" value="C:plasma membrane"/>
    <property type="evidence" value="ECO:0007669"/>
    <property type="project" value="UniProtKB-SubCell"/>
</dbReference>
<evidence type="ECO:0000256" key="1">
    <source>
        <dbReference type="ARBA" id="ARBA00004651"/>
    </source>
</evidence>
<feature type="transmembrane region" description="Helical" evidence="8">
    <location>
        <begin position="398"/>
        <end position="418"/>
    </location>
</feature>
<comment type="caution">
    <text evidence="9">The sequence shown here is derived from an EMBL/GenBank/DDBJ whole genome shotgun (WGS) entry which is preliminary data.</text>
</comment>
<dbReference type="InterPro" id="IPR052192">
    <property type="entry name" value="Insect_Ionotropic_Sensory_Rcpt"/>
</dbReference>
<reference evidence="9 10" key="1">
    <citation type="journal article" date="2022" name="Nat. Ecol. Evol.">
        <title>A masculinizing supergene underlies an exaggerated male reproductive morph in a spider.</title>
        <authorList>
            <person name="Hendrickx F."/>
            <person name="De Corte Z."/>
            <person name="Sonet G."/>
            <person name="Van Belleghem S.M."/>
            <person name="Kostlbacher S."/>
            <person name="Vangestel C."/>
        </authorList>
    </citation>
    <scope>NUCLEOTIDE SEQUENCE [LARGE SCALE GENOMIC DNA]</scope>
    <source>
        <strain evidence="9">W744_W776</strain>
    </source>
</reference>
<proteinExistence type="predicted"/>
<feature type="transmembrane region" description="Helical" evidence="8">
    <location>
        <begin position="199"/>
        <end position="220"/>
    </location>
</feature>
<keyword evidence="4 8" id="KW-1133">Transmembrane helix</keyword>
<evidence type="ECO:0000313" key="10">
    <source>
        <dbReference type="Proteomes" id="UP000827092"/>
    </source>
</evidence>
<evidence type="ECO:0000256" key="2">
    <source>
        <dbReference type="ARBA" id="ARBA00022475"/>
    </source>
</evidence>
<gene>
    <name evidence="9" type="ORF">JTE90_020450</name>
</gene>
<keyword evidence="7" id="KW-0325">Glycoprotein</keyword>
<keyword evidence="6" id="KW-0675">Receptor</keyword>
<keyword evidence="10" id="KW-1185">Reference proteome</keyword>
<dbReference type="AlphaFoldDB" id="A0AAV6UEY1"/>
<feature type="transmembrane region" description="Helical" evidence="8">
    <location>
        <begin position="133"/>
        <end position="156"/>
    </location>
</feature>
<evidence type="ECO:0000256" key="6">
    <source>
        <dbReference type="ARBA" id="ARBA00023170"/>
    </source>
</evidence>
<evidence type="ECO:0000256" key="4">
    <source>
        <dbReference type="ARBA" id="ARBA00022989"/>
    </source>
</evidence>
<keyword evidence="5 8" id="KW-0472">Membrane</keyword>
<protein>
    <submittedName>
        <fullName evidence="9">Uncharacterized protein</fullName>
    </submittedName>
</protein>
<accession>A0AAV6UEY1</accession>
<evidence type="ECO:0000256" key="3">
    <source>
        <dbReference type="ARBA" id="ARBA00022692"/>
    </source>
</evidence>
<dbReference type="Gene3D" id="3.40.190.10">
    <property type="entry name" value="Periplasmic binding protein-like II"/>
    <property type="match status" value="1"/>
</dbReference>
<dbReference type="PANTHER" id="PTHR42643">
    <property type="entry name" value="IONOTROPIC RECEPTOR 20A-RELATED"/>
    <property type="match status" value="1"/>
</dbReference>
<comment type="subcellular location">
    <subcellularLocation>
        <location evidence="1">Cell membrane</location>
        <topology evidence="1">Multi-pass membrane protein</topology>
    </subcellularLocation>
</comment>
<dbReference type="SUPFAM" id="SSF53850">
    <property type="entry name" value="Periplasmic binding protein-like II"/>
    <property type="match status" value="1"/>
</dbReference>
<evidence type="ECO:0000256" key="7">
    <source>
        <dbReference type="ARBA" id="ARBA00023180"/>
    </source>
</evidence>
<evidence type="ECO:0000256" key="8">
    <source>
        <dbReference type="SAM" id="Phobius"/>
    </source>
</evidence>
<dbReference type="Proteomes" id="UP000827092">
    <property type="component" value="Unassembled WGS sequence"/>
</dbReference>
<evidence type="ECO:0000313" key="9">
    <source>
        <dbReference type="EMBL" id="KAG8182090.1"/>
    </source>
</evidence>
<evidence type="ECO:0000256" key="5">
    <source>
        <dbReference type="ARBA" id="ARBA00023136"/>
    </source>
</evidence>
<dbReference type="EMBL" id="JAFNEN010000481">
    <property type="protein sequence ID" value="KAG8182090.1"/>
    <property type="molecule type" value="Genomic_DNA"/>
</dbReference>
<keyword evidence="3 8" id="KW-0812">Transmembrane</keyword>
<name>A0AAV6UEY1_9ARAC</name>
<keyword evidence="2" id="KW-1003">Cell membrane</keyword>
<sequence>MTEFNKDLNLRIAYAHFPPFVIVTNKNGSLVLSGMMPGIINSVVKWMNISSLSFFREPEDRFGTWENNTFTGMVGMLYRNEVDLIMNPIMAKSSILEFAYFTNPITIEAYSVLSGKRSEKANLFLYFSALDTVVWYYIIITGIAISVTSAFMFISLNDLPHTSKTRVFGEYFWNLLSYMLRQNPSNKFLLLKSKRKMSLLIQLMVTLWMFGVGILVMTAFQSLLVSKMTVYKSTPIIDTLEDLLYTDATVGIAPFEIQLEDVLENSGVDVYEKAWLKIKPNLMSWGKVLADETIEDTEEGKYCILHGHLILENRLSGFYKEKAHCKLHLSKNYFFPFPLILAMQRTLPQSLFEVFNLGITRSVDSDIPGKYFKPALQDSTMCTSYSDKTLKPQGLENFYGVLLLWAAGLLCGLVTLFYEITYKNLCRDSVFRGF</sequence>
<dbReference type="PANTHER" id="PTHR42643:SF24">
    <property type="entry name" value="IONOTROPIC RECEPTOR 60A"/>
    <property type="match status" value="1"/>
</dbReference>